<reference evidence="2 3" key="1">
    <citation type="submission" date="2017-08" db="EMBL/GenBank/DDBJ databases">
        <title>Complete Genome Sequence of Bacillus kochii Oregon-R-modENCODE STRAIN BDGP4, isolated from Drosophila melanogaster gut.</title>
        <authorList>
            <person name="Wan K.H."/>
            <person name="Yu C."/>
            <person name="Park S."/>
            <person name="Hammonds A.S."/>
            <person name="Booth B.W."/>
            <person name="Celniker S.E."/>
        </authorList>
    </citation>
    <scope>NUCLEOTIDE SEQUENCE [LARGE SCALE GENOMIC DNA]</scope>
    <source>
        <strain evidence="2 3">BDGP4</strain>
    </source>
</reference>
<evidence type="ECO:0000313" key="3">
    <source>
        <dbReference type="Proteomes" id="UP000215137"/>
    </source>
</evidence>
<dbReference type="InterPro" id="IPR025953">
    <property type="entry name" value="YlbD_coat"/>
</dbReference>
<dbReference type="KEGG" id="bko:CKF48_01245"/>
<protein>
    <recommendedName>
        <fullName evidence="4">Cytosolic protein</fullName>
    </recommendedName>
</protein>
<sequence>MAQKQLHPTVERFKSYVKKNPSVLKEVRSGKKSMQQLYEEWYLLEDDEQDVRDQKSDSSETTTENKQDWINQVMGTVKNMDVNQVQGYITNMSQALGAIQGVLSQFQGGATSSKSSTKSNSIAQKPNPFAFKKD</sequence>
<evidence type="ECO:0008006" key="4">
    <source>
        <dbReference type="Google" id="ProtNLM"/>
    </source>
</evidence>
<dbReference type="RefSeq" id="WP_095369644.1">
    <property type="nucleotide sequence ID" value="NZ_CP022983.1"/>
</dbReference>
<evidence type="ECO:0000313" key="2">
    <source>
        <dbReference type="EMBL" id="ASV66069.1"/>
    </source>
</evidence>
<dbReference type="EMBL" id="CP022983">
    <property type="protein sequence ID" value="ASV66069.1"/>
    <property type="molecule type" value="Genomic_DNA"/>
</dbReference>
<gene>
    <name evidence="2" type="ORF">CKF48_01245</name>
</gene>
<proteinExistence type="predicted"/>
<dbReference type="Pfam" id="PF14071">
    <property type="entry name" value="YlbD_coat"/>
    <property type="match status" value="1"/>
</dbReference>
<name>A0A248TD44_9BACI</name>
<dbReference type="Proteomes" id="UP000215137">
    <property type="component" value="Chromosome"/>
</dbReference>
<feature type="region of interest" description="Disordered" evidence="1">
    <location>
        <begin position="107"/>
        <end position="134"/>
    </location>
</feature>
<dbReference type="AlphaFoldDB" id="A0A248TD44"/>
<accession>A0A248TD44</accession>
<keyword evidence="3" id="KW-1185">Reference proteome</keyword>
<feature type="compositionally biased region" description="Low complexity" evidence="1">
    <location>
        <begin position="111"/>
        <end position="121"/>
    </location>
</feature>
<organism evidence="2 3">
    <name type="scientific">Cytobacillus kochii</name>
    <dbReference type="NCBI Taxonomy" id="859143"/>
    <lineage>
        <taxon>Bacteria</taxon>
        <taxon>Bacillati</taxon>
        <taxon>Bacillota</taxon>
        <taxon>Bacilli</taxon>
        <taxon>Bacillales</taxon>
        <taxon>Bacillaceae</taxon>
        <taxon>Cytobacillus</taxon>
    </lineage>
</organism>
<dbReference type="OrthoDB" id="1655540at2"/>
<evidence type="ECO:0000256" key="1">
    <source>
        <dbReference type="SAM" id="MobiDB-lite"/>
    </source>
</evidence>